<dbReference type="Gramene" id="Bo3g093480.1">
    <property type="protein sequence ID" value="Bo3g093480.1"/>
    <property type="gene ID" value="Bo3g093480"/>
</dbReference>
<name>A0A0D3BEA3_BRAOL</name>
<evidence type="ECO:0000259" key="3">
    <source>
        <dbReference type="Pfam" id="PF14392"/>
    </source>
</evidence>
<evidence type="ECO:0000313" key="5">
    <source>
        <dbReference type="Proteomes" id="UP000032141"/>
    </source>
</evidence>
<feature type="region of interest" description="Disordered" evidence="1">
    <location>
        <begin position="288"/>
        <end position="318"/>
    </location>
</feature>
<organism evidence="4 5">
    <name type="scientific">Brassica oleracea var. oleracea</name>
    <dbReference type="NCBI Taxonomy" id="109376"/>
    <lineage>
        <taxon>Eukaryota</taxon>
        <taxon>Viridiplantae</taxon>
        <taxon>Streptophyta</taxon>
        <taxon>Embryophyta</taxon>
        <taxon>Tracheophyta</taxon>
        <taxon>Spermatophyta</taxon>
        <taxon>Magnoliopsida</taxon>
        <taxon>eudicotyledons</taxon>
        <taxon>Gunneridae</taxon>
        <taxon>Pentapetalae</taxon>
        <taxon>rosids</taxon>
        <taxon>malvids</taxon>
        <taxon>Brassicales</taxon>
        <taxon>Brassicaceae</taxon>
        <taxon>Brassiceae</taxon>
        <taxon>Brassica</taxon>
    </lineage>
</organism>
<evidence type="ECO:0000259" key="2">
    <source>
        <dbReference type="Pfam" id="PF14111"/>
    </source>
</evidence>
<dbReference type="InterPro" id="IPR040256">
    <property type="entry name" value="At4g02000-like"/>
</dbReference>
<dbReference type="Proteomes" id="UP000032141">
    <property type="component" value="Chromosome C3"/>
</dbReference>
<dbReference type="eggNOG" id="KOG1075">
    <property type="taxonomic scope" value="Eukaryota"/>
</dbReference>
<accession>A0A0D3BEA3</accession>
<evidence type="ECO:0008006" key="6">
    <source>
        <dbReference type="Google" id="ProtNLM"/>
    </source>
</evidence>
<dbReference type="HOGENOM" id="CLU_770198_0_0_1"/>
<dbReference type="EnsemblPlants" id="Bo3g093480.1">
    <property type="protein sequence ID" value="Bo3g093480.1"/>
    <property type="gene ID" value="Bo3g093480"/>
</dbReference>
<evidence type="ECO:0000256" key="1">
    <source>
        <dbReference type="SAM" id="MobiDB-lite"/>
    </source>
</evidence>
<dbReference type="InterPro" id="IPR025558">
    <property type="entry name" value="DUF4283"/>
</dbReference>
<evidence type="ECO:0000313" key="4">
    <source>
        <dbReference type="EnsemblPlants" id="Bo3g093480.1"/>
    </source>
</evidence>
<dbReference type="PANTHER" id="PTHR31286">
    <property type="entry name" value="GLYCINE-RICH CELL WALL STRUCTURAL PROTEIN 1.8-LIKE"/>
    <property type="match status" value="1"/>
</dbReference>
<sequence length="360" mass="41516">MWFHLCRLSHVQGDPQFPLLRRFSVTLIAHESFGISLTGISLTASVIFLCFNRNDAVLWFGLSSCYDPSQQGSDSVLLCIGRFRSDRLFHQNKSNHWMDIKDKGILYEEDDEPIKLTDQDTTQNITKFLLSLIGKILNPKKQNVEKLLQKMPSRWGMEEHITANDLGNGKFLLNFTTEDGLNSVLRQGPFHFNFWDRISVGSRPSGRMLIDSNTRRPLKFARKAESPEGDEVTIEIKYEMLFKHCSTCSMLTHEKEYCPSVNAHAMILPPLIRPGVFALVQVPEERAQYQPVEKEPQTRTQITRSHSEHKSRHFNGSRYGHSERIYNLEFVSSRDESRGHANRIIRRRDDLSRSSRYGGS</sequence>
<keyword evidence="5" id="KW-1185">Reference proteome</keyword>
<feature type="domain" description="Zinc knuckle CX2CX4HX4C" evidence="3">
    <location>
        <begin position="215"/>
        <end position="259"/>
    </location>
</feature>
<feature type="compositionally biased region" description="Basic and acidic residues" evidence="1">
    <location>
        <begin position="288"/>
        <end position="297"/>
    </location>
</feature>
<dbReference type="PANTHER" id="PTHR31286:SF162">
    <property type="entry name" value="DUF4283 DOMAIN-CONTAINING PROTEIN-RELATED"/>
    <property type="match status" value="1"/>
</dbReference>
<proteinExistence type="predicted"/>
<reference evidence="4" key="2">
    <citation type="submission" date="2015-03" db="UniProtKB">
        <authorList>
            <consortium name="EnsemblPlants"/>
        </authorList>
    </citation>
    <scope>IDENTIFICATION</scope>
</reference>
<dbReference type="Pfam" id="PF14392">
    <property type="entry name" value="zf-CCHC_4"/>
    <property type="match status" value="1"/>
</dbReference>
<dbReference type="InterPro" id="IPR025836">
    <property type="entry name" value="Zn_knuckle_CX2CX4HX4C"/>
</dbReference>
<dbReference type="Pfam" id="PF14111">
    <property type="entry name" value="DUF4283"/>
    <property type="match status" value="1"/>
</dbReference>
<feature type="domain" description="DUF4283" evidence="2">
    <location>
        <begin position="130"/>
        <end position="193"/>
    </location>
</feature>
<protein>
    <recommendedName>
        <fullName evidence="6">DUF4283 domain-containing protein</fullName>
    </recommendedName>
</protein>
<reference evidence="4 5" key="1">
    <citation type="journal article" date="2014" name="Genome Biol.">
        <title>Transcriptome and methylome profiling reveals relics of genome dominance in the mesopolyploid Brassica oleracea.</title>
        <authorList>
            <person name="Parkin I.A."/>
            <person name="Koh C."/>
            <person name="Tang H."/>
            <person name="Robinson S.J."/>
            <person name="Kagale S."/>
            <person name="Clarke W.E."/>
            <person name="Town C.D."/>
            <person name="Nixon J."/>
            <person name="Krishnakumar V."/>
            <person name="Bidwell S.L."/>
            <person name="Denoeud F."/>
            <person name="Belcram H."/>
            <person name="Links M.G."/>
            <person name="Just J."/>
            <person name="Clarke C."/>
            <person name="Bender T."/>
            <person name="Huebert T."/>
            <person name="Mason A.S."/>
            <person name="Pires J.C."/>
            <person name="Barker G."/>
            <person name="Moore J."/>
            <person name="Walley P.G."/>
            <person name="Manoli S."/>
            <person name="Batley J."/>
            <person name="Edwards D."/>
            <person name="Nelson M.N."/>
            <person name="Wang X."/>
            <person name="Paterson A.H."/>
            <person name="King G."/>
            <person name="Bancroft I."/>
            <person name="Chalhoub B."/>
            <person name="Sharpe A.G."/>
        </authorList>
    </citation>
    <scope>NUCLEOTIDE SEQUENCE</scope>
    <source>
        <strain evidence="4 5">cv. TO1000</strain>
    </source>
</reference>
<dbReference type="AlphaFoldDB" id="A0A0D3BEA3"/>